<organism evidence="18 20">
    <name type="scientific">Kaistella antarctica</name>
    <dbReference type="NCBI Taxonomy" id="266748"/>
    <lineage>
        <taxon>Bacteria</taxon>
        <taxon>Pseudomonadati</taxon>
        <taxon>Bacteroidota</taxon>
        <taxon>Flavobacteriia</taxon>
        <taxon>Flavobacteriales</taxon>
        <taxon>Weeksellaceae</taxon>
        <taxon>Chryseobacterium group</taxon>
        <taxon>Kaistella</taxon>
    </lineage>
</organism>
<evidence type="ECO:0000313" key="20">
    <source>
        <dbReference type="Proteomes" id="UP000270036"/>
    </source>
</evidence>
<gene>
    <name evidence="18" type="primary">pupA</name>
    <name evidence="17" type="ORF">HY04_00030</name>
    <name evidence="18" type="ORF">NCTC13489_00610</name>
</gene>
<dbReference type="GO" id="GO:0015344">
    <property type="term" value="F:siderophore uptake transmembrane transporter activity"/>
    <property type="evidence" value="ECO:0007669"/>
    <property type="project" value="TreeGrafter"/>
</dbReference>
<evidence type="ECO:0000256" key="14">
    <source>
        <dbReference type="SAM" id="SignalP"/>
    </source>
</evidence>
<evidence type="ECO:0000259" key="16">
    <source>
        <dbReference type="Pfam" id="PF07715"/>
    </source>
</evidence>
<keyword evidence="19" id="KW-1185">Reference proteome</keyword>
<dbReference type="AlphaFoldDB" id="A0A3S4YQM7"/>
<keyword evidence="5 12" id="KW-0812">Transmembrane</keyword>
<dbReference type="EMBL" id="LR134441">
    <property type="protein sequence ID" value="VEH96821.1"/>
    <property type="molecule type" value="Genomic_DNA"/>
</dbReference>
<keyword evidence="18" id="KW-0675">Receptor</keyword>
<evidence type="ECO:0000256" key="8">
    <source>
        <dbReference type="ARBA" id="ARBA00023065"/>
    </source>
</evidence>
<dbReference type="PROSITE" id="PS52016">
    <property type="entry name" value="TONB_DEPENDENT_REC_3"/>
    <property type="match status" value="1"/>
</dbReference>
<comment type="similarity">
    <text evidence="12 13">Belongs to the TonB-dependent receptor family.</text>
</comment>
<name>A0A3S4YQM7_9FLAO</name>
<dbReference type="InterPro" id="IPR012910">
    <property type="entry name" value="Plug_dom"/>
</dbReference>
<evidence type="ECO:0000256" key="5">
    <source>
        <dbReference type="ARBA" id="ARBA00022692"/>
    </source>
</evidence>
<reference evidence="17 19" key="1">
    <citation type="submission" date="2014-07" db="EMBL/GenBank/DDBJ databases">
        <authorList>
            <person name="Pisani N.G."/>
            <person name="Newman J.D."/>
        </authorList>
    </citation>
    <scope>NUCLEOTIDE SEQUENCE [LARGE SCALE GENOMIC DNA]</scope>
    <source>
        <strain evidence="17 19">LMG 24720</strain>
    </source>
</reference>
<evidence type="ECO:0000256" key="13">
    <source>
        <dbReference type="RuleBase" id="RU003357"/>
    </source>
</evidence>
<feature type="chain" id="PRO_5018541467" evidence="14">
    <location>
        <begin position="23"/>
        <end position="764"/>
    </location>
</feature>
<evidence type="ECO:0000256" key="4">
    <source>
        <dbReference type="ARBA" id="ARBA00022496"/>
    </source>
</evidence>
<evidence type="ECO:0000256" key="7">
    <source>
        <dbReference type="ARBA" id="ARBA00023004"/>
    </source>
</evidence>
<dbReference type="Pfam" id="PF00593">
    <property type="entry name" value="TonB_dep_Rec_b-barrel"/>
    <property type="match status" value="1"/>
</dbReference>
<dbReference type="InterPro" id="IPR000531">
    <property type="entry name" value="Beta-barrel_TonB"/>
</dbReference>
<keyword evidence="8" id="KW-0406">Ion transport</keyword>
<evidence type="ECO:0000256" key="6">
    <source>
        <dbReference type="ARBA" id="ARBA00022729"/>
    </source>
</evidence>
<comment type="subcellular location">
    <subcellularLocation>
        <location evidence="1 12">Cell outer membrane</location>
        <topology evidence="1 12">Multi-pass membrane protein</topology>
    </subcellularLocation>
</comment>
<dbReference type="Proteomes" id="UP000270036">
    <property type="component" value="Chromosome"/>
</dbReference>
<evidence type="ECO:0000313" key="19">
    <source>
        <dbReference type="Proteomes" id="UP000028349"/>
    </source>
</evidence>
<reference evidence="18 20" key="2">
    <citation type="submission" date="2018-12" db="EMBL/GenBank/DDBJ databases">
        <authorList>
            <consortium name="Pathogen Informatics"/>
        </authorList>
    </citation>
    <scope>NUCLEOTIDE SEQUENCE [LARGE SCALE GENOMIC DNA]</scope>
    <source>
        <strain evidence="18 20">NCTC13489</strain>
    </source>
</reference>
<keyword evidence="7" id="KW-0408">Iron</keyword>
<evidence type="ECO:0000256" key="1">
    <source>
        <dbReference type="ARBA" id="ARBA00004571"/>
    </source>
</evidence>
<dbReference type="Pfam" id="PF07715">
    <property type="entry name" value="Plug"/>
    <property type="match status" value="1"/>
</dbReference>
<sequence length="764" mass="85162">MKFLTQITFFLLLMFGLSVAQAQQHRFQLVDAADTKAIVEADIFYNNSLLTKTENGFFYVSDQILPALFIIKSIGYRDLAIRLENKSGSQKIYLKRNEVALSEIVLRSTLIPQNLQEIAAAVSLVGQKDFERTDGITILESLSMAPGLFINQGAINTNKINIRGIGARSQYSTNRIQSYFDGIPLATAEGELTLDDFDPKSLDHIEIIKGPTSSIFGAGLGGSINLYPKTKLPAKSTVKISGQAGSFNTQKYTAETALSLANSTLFATFSNLTSDGFRDNGEVSKQSLLINGNVITTDKSNLTYLANFTRLKAFIPSSINYNDFVNNPTSADLSWAQSEGYESYDRGLFGLSYSQFLTTKLQNTTSAFVSFRAGYEPRPFDILEENRISSGVRTKFALSTEIWKIKSDFSFGGEFYTEWFQTGNFKNLYKNFPGQGSVQGDRISENKQERTYMNGFGQINFNINSKFKVETGFNINTTSYNLTDLFNSGAASQNGDYRFEPIFSPRLAASYALAKGKNIYASVSRGFSIPTVAETLTPDRTINTDLNPETGTNYEIGFKANWLKNKLYTEINAYQIEIENLLVAQRVAEDQYVGVNAGKTSHRGLEFLANYRFDLTQKISVNPFFNGAVNRFEFRTFINENDDFSGNKLPGVPDFTFNYGLDVKTTFGVNLYLNARNVGPLYLNDSNIGSTDSYQIVNLKAAYRLAIFSGAEANIYFGINNIFDEKYASSILTNAVGFGGKAPRYYYPGNSRNYYGGLQIQYQF</sequence>
<dbReference type="Gene3D" id="2.40.170.20">
    <property type="entry name" value="TonB-dependent receptor, beta-barrel domain"/>
    <property type="match status" value="1"/>
</dbReference>
<dbReference type="SUPFAM" id="SSF56935">
    <property type="entry name" value="Porins"/>
    <property type="match status" value="1"/>
</dbReference>
<keyword evidence="6 14" id="KW-0732">Signal</keyword>
<keyword evidence="4" id="KW-0410">Iron transport</keyword>
<dbReference type="InterPro" id="IPR037066">
    <property type="entry name" value="Plug_dom_sf"/>
</dbReference>
<accession>A0A3S4YQM7</accession>
<keyword evidence="10 12" id="KW-0472">Membrane</keyword>
<evidence type="ECO:0000256" key="3">
    <source>
        <dbReference type="ARBA" id="ARBA00022452"/>
    </source>
</evidence>
<keyword evidence="9 13" id="KW-0798">TonB box</keyword>
<evidence type="ECO:0000256" key="12">
    <source>
        <dbReference type="PROSITE-ProRule" id="PRU01360"/>
    </source>
</evidence>
<dbReference type="GO" id="GO:0009279">
    <property type="term" value="C:cell outer membrane"/>
    <property type="evidence" value="ECO:0007669"/>
    <property type="project" value="UniProtKB-SubCell"/>
</dbReference>
<evidence type="ECO:0000313" key="17">
    <source>
        <dbReference type="EMBL" id="KEY19663.1"/>
    </source>
</evidence>
<feature type="domain" description="TonB-dependent receptor-like beta-barrel" evidence="15">
    <location>
        <begin position="300"/>
        <end position="722"/>
    </location>
</feature>
<evidence type="ECO:0000259" key="15">
    <source>
        <dbReference type="Pfam" id="PF00593"/>
    </source>
</evidence>
<protein>
    <submittedName>
        <fullName evidence="18">Ferric-pseudobactin 358 receptor</fullName>
    </submittedName>
    <submittedName>
        <fullName evidence="17">TonB-dependent receptor</fullName>
    </submittedName>
</protein>
<keyword evidence="2 12" id="KW-0813">Transport</keyword>
<dbReference type="OrthoDB" id="9782587at2"/>
<feature type="signal peptide" evidence="14">
    <location>
        <begin position="1"/>
        <end position="22"/>
    </location>
</feature>
<dbReference type="InterPro" id="IPR036942">
    <property type="entry name" value="Beta-barrel_TonB_sf"/>
</dbReference>
<keyword evidence="11 12" id="KW-0998">Cell outer membrane</keyword>
<dbReference type="Proteomes" id="UP000028349">
    <property type="component" value="Unassembled WGS sequence"/>
</dbReference>
<evidence type="ECO:0000313" key="18">
    <source>
        <dbReference type="EMBL" id="VEH96821.1"/>
    </source>
</evidence>
<dbReference type="KEGG" id="cant:NCTC13489_00610"/>
<dbReference type="Gene3D" id="2.170.130.10">
    <property type="entry name" value="TonB-dependent receptor, plug domain"/>
    <property type="match status" value="1"/>
</dbReference>
<feature type="domain" description="TonB-dependent receptor plug" evidence="16">
    <location>
        <begin position="115"/>
        <end position="220"/>
    </location>
</feature>
<dbReference type="RefSeq" id="WP_034715954.1">
    <property type="nucleotide sequence ID" value="NZ_FOIX01000002.1"/>
</dbReference>
<dbReference type="PANTHER" id="PTHR32552">
    <property type="entry name" value="FERRICHROME IRON RECEPTOR-RELATED"/>
    <property type="match status" value="1"/>
</dbReference>
<dbReference type="InterPro" id="IPR039426">
    <property type="entry name" value="TonB-dep_rcpt-like"/>
</dbReference>
<evidence type="ECO:0000256" key="10">
    <source>
        <dbReference type="ARBA" id="ARBA00023136"/>
    </source>
</evidence>
<keyword evidence="3 12" id="KW-1134">Transmembrane beta strand</keyword>
<proteinExistence type="inferred from homology"/>
<dbReference type="PANTHER" id="PTHR32552:SF68">
    <property type="entry name" value="FERRICHROME OUTER MEMBRANE TRANSPORTER_PHAGE RECEPTOR"/>
    <property type="match status" value="1"/>
</dbReference>
<evidence type="ECO:0000256" key="11">
    <source>
        <dbReference type="ARBA" id="ARBA00023237"/>
    </source>
</evidence>
<evidence type="ECO:0000256" key="2">
    <source>
        <dbReference type="ARBA" id="ARBA00022448"/>
    </source>
</evidence>
<evidence type="ECO:0000256" key="9">
    <source>
        <dbReference type="ARBA" id="ARBA00023077"/>
    </source>
</evidence>
<dbReference type="EMBL" id="JPEP01000001">
    <property type="protein sequence ID" value="KEY19663.1"/>
    <property type="molecule type" value="Genomic_DNA"/>
</dbReference>